<reference evidence="2" key="1">
    <citation type="submission" date="2017-01" db="EMBL/GenBank/DDBJ databases">
        <title>Genome Analysis of Deinococcus marmoris KOPRI26562.</title>
        <authorList>
            <person name="Kim J.H."/>
            <person name="Oh H.-M."/>
        </authorList>
    </citation>
    <scope>NUCLEOTIDE SEQUENCE [LARGE SCALE GENOMIC DNA]</scope>
    <source>
        <strain evidence="2">PAMC 26633</strain>
    </source>
</reference>
<evidence type="ECO:0000313" key="1">
    <source>
        <dbReference type="EMBL" id="OXC75458.1"/>
    </source>
</evidence>
<dbReference type="Proteomes" id="UP000214720">
    <property type="component" value="Unassembled WGS sequence"/>
</dbReference>
<evidence type="ECO:0000313" key="2">
    <source>
        <dbReference type="Proteomes" id="UP000214720"/>
    </source>
</evidence>
<organism evidence="1 2">
    <name type="scientific">Caballeronia sordidicola</name>
    <name type="common">Burkholderia sordidicola</name>
    <dbReference type="NCBI Taxonomy" id="196367"/>
    <lineage>
        <taxon>Bacteria</taxon>
        <taxon>Pseudomonadati</taxon>
        <taxon>Pseudomonadota</taxon>
        <taxon>Betaproteobacteria</taxon>
        <taxon>Burkholderiales</taxon>
        <taxon>Burkholderiaceae</taxon>
        <taxon>Caballeronia</taxon>
    </lineage>
</organism>
<proteinExistence type="predicted"/>
<protein>
    <submittedName>
        <fullName evidence="1">Uncharacterized protein</fullName>
    </submittedName>
</protein>
<comment type="caution">
    <text evidence="1">The sequence shown here is derived from an EMBL/GenBank/DDBJ whole genome shotgun (WGS) entry which is preliminary data.</text>
</comment>
<dbReference type="AlphaFoldDB" id="A0A226WXW6"/>
<gene>
    <name evidence="1" type="ORF">BSU04_26765</name>
</gene>
<dbReference type="EMBL" id="MTHB01000172">
    <property type="protein sequence ID" value="OXC75458.1"/>
    <property type="molecule type" value="Genomic_DNA"/>
</dbReference>
<name>A0A226WXW6_CABSO</name>
<sequence length="38" mass="4225">MRVKAEQESGRPISVHTWKRAEYEPCGGLRALARGAVN</sequence>
<accession>A0A226WXW6</accession>